<dbReference type="PANTHER" id="PTHR42977">
    <property type="entry name" value="HYDROLASE-RELATED"/>
    <property type="match status" value="1"/>
</dbReference>
<dbReference type="EMBL" id="VWOJ01000001">
    <property type="protein sequence ID" value="KAA5804661.1"/>
    <property type="molecule type" value="Genomic_DNA"/>
</dbReference>
<evidence type="ECO:0000256" key="1">
    <source>
        <dbReference type="ARBA" id="ARBA00022801"/>
    </source>
</evidence>
<name>A0A5M6ZQV6_9PROT</name>
<evidence type="ECO:0000313" key="3">
    <source>
        <dbReference type="EMBL" id="KAA5804661.1"/>
    </source>
</evidence>
<dbReference type="InterPro" id="IPR051340">
    <property type="entry name" value="Haloalkane_dehalogenase"/>
</dbReference>
<dbReference type="Gene3D" id="3.40.50.1820">
    <property type="entry name" value="alpha/beta hydrolase"/>
    <property type="match status" value="1"/>
</dbReference>
<reference evidence="3 4" key="1">
    <citation type="submission" date="2019-09" db="EMBL/GenBank/DDBJ databases">
        <authorList>
            <person name="Kevbrin V."/>
            <person name="Grouzdev D.S."/>
        </authorList>
    </citation>
    <scope>NUCLEOTIDE SEQUENCE [LARGE SCALE GENOMIC DNA]</scope>
    <source>
        <strain evidence="3 4">G-192</strain>
    </source>
</reference>
<evidence type="ECO:0000259" key="2">
    <source>
        <dbReference type="Pfam" id="PF00561"/>
    </source>
</evidence>
<dbReference type="GO" id="GO:0004301">
    <property type="term" value="F:epoxide hydrolase activity"/>
    <property type="evidence" value="ECO:0007669"/>
    <property type="project" value="TreeGrafter"/>
</dbReference>
<dbReference type="AlphaFoldDB" id="A0A5M6ZQV6"/>
<gene>
    <name evidence="3" type="ORF">F1654_01245</name>
</gene>
<sequence>MTGAPAHAWGRRGAVRVMDRAVHYRRAGPPGAPVVILLHGSPESASAVHEIAALLLQTACVIAPDTPGNGLSAPLDHADSDREDYARQLLAFMDVMGVSRAGLYGFHTGAGTAMAAALAAPQRVSALALDGLAVWTPDERAALLADYCVTYPPVWDGSHLARIWARLEEQLVFFPWHHARLDARMALPPTPMETRLRRLRDWLTAHAHYPAPYRAAFKAKGEDGPDRVSVPTLIGAMGRDPLSAHLDRLGKLAPGVKVERWGDDRAGALASIAGHFSAHPGARADRPDPSDAALLAGLAAPQARPDWAPDDHGGFLLKLWRDVRNEVIASAADQAALDAGLDPHALHARVTAAIQARTGL</sequence>
<dbReference type="InterPro" id="IPR000073">
    <property type="entry name" value="AB_hydrolase_1"/>
</dbReference>
<keyword evidence="1 3" id="KW-0378">Hydrolase</keyword>
<dbReference type="PANTHER" id="PTHR42977:SF3">
    <property type="entry name" value="AB HYDROLASE-1 DOMAIN-CONTAINING PROTEIN"/>
    <property type="match status" value="1"/>
</dbReference>
<keyword evidence="4" id="KW-1185">Reference proteome</keyword>
<dbReference type="Proteomes" id="UP000325122">
    <property type="component" value="Unassembled WGS sequence"/>
</dbReference>
<evidence type="ECO:0000313" key="4">
    <source>
        <dbReference type="Proteomes" id="UP000325122"/>
    </source>
</evidence>
<proteinExistence type="predicted"/>
<dbReference type="Pfam" id="PF00561">
    <property type="entry name" value="Abhydrolase_1"/>
    <property type="match status" value="1"/>
</dbReference>
<accession>A0A5M6ZQV6</accession>
<organism evidence="3 4">
    <name type="scientific">Alkalicaulis satelles</name>
    <dbReference type="NCBI Taxonomy" id="2609175"/>
    <lineage>
        <taxon>Bacteria</taxon>
        <taxon>Pseudomonadati</taxon>
        <taxon>Pseudomonadota</taxon>
        <taxon>Alphaproteobacteria</taxon>
        <taxon>Maricaulales</taxon>
        <taxon>Maricaulaceae</taxon>
        <taxon>Alkalicaulis</taxon>
    </lineage>
</organism>
<dbReference type="InterPro" id="IPR029058">
    <property type="entry name" value="AB_hydrolase_fold"/>
</dbReference>
<comment type="caution">
    <text evidence="3">The sequence shown here is derived from an EMBL/GenBank/DDBJ whole genome shotgun (WGS) entry which is preliminary data.</text>
</comment>
<protein>
    <submittedName>
        <fullName evidence="3">Alpha/beta hydrolase</fullName>
    </submittedName>
</protein>
<dbReference type="RefSeq" id="WP_150021692.1">
    <property type="nucleotide sequence ID" value="NZ_VWOJ01000001.1"/>
</dbReference>
<feature type="domain" description="AB hydrolase-1" evidence="2">
    <location>
        <begin position="33"/>
        <end position="132"/>
    </location>
</feature>
<dbReference type="SUPFAM" id="SSF53474">
    <property type="entry name" value="alpha/beta-Hydrolases"/>
    <property type="match status" value="1"/>
</dbReference>